<keyword evidence="2" id="KW-1185">Reference proteome</keyword>
<dbReference type="RefSeq" id="WP_256865624.1">
    <property type="nucleotide sequence ID" value="NZ_BAABJG010000051.1"/>
</dbReference>
<dbReference type="EMBL" id="JBHTLU010000054">
    <property type="protein sequence ID" value="MFD1225010.1"/>
    <property type="molecule type" value="Genomic_DNA"/>
</dbReference>
<dbReference type="SUPFAM" id="SSF56059">
    <property type="entry name" value="Glutathione synthetase ATP-binding domain-like"/>
    <property type="match status" value="1"/>
</dbReference>
<organism evidence="1 2">
    <name type="scientific">Paenibacillus vulneris</name>
    <dbReference type="NCBI Taxonomy" id="1133364"/>
    <lineage>
        <taxon>Bacteria</taxon>
        <taxon>Bacillati</taxon>
        <taxon>Bacillota</taxon>
        <taxon>Bacilli</taxon>
        <taxon>Bacillales</taxon>
        <taxon>Paenibacillaceae</taxon>
        <taxon>Paenibacillus</taxon>
    </lineage>
</organism>
<dbReference type="InterPro" id="IPR026838">
    <property type="entry name" value="YheC/D"/>
</dbReference>
<gene>
    <name evidence="1" type="ORF">ACFQ4B_33445</name>
</gene>
<accession>A0ABW3UZB2</accession>
<evidence type="ECO:0000313" key="1">
    <source>
        <dbReference type="EMBL" id="MFD1225010.1"/>
    </source>
</evidence>
<dbReference type="Pfam" id="PF14398">
    <property type="entry name" value="ATPgrasp_YheCD"/>
    <property type="match status" value="1"/>
</dbReference>
<protein>
    <submittedName>
        <fullName evidence="1">YheC/YheD family protein</fullName>
    </submittedName>
</protein>
<reference evidence="2" key="1">
    <citation type="journal article" date="2019" name="Int. J. Syst. Evol. Microbiol.">
        <title>The Global Catalogue of Microorganisms (GCM) 10K type strain sequencing project: providing services to taxonomists for standard genome sequencing and annotation.</title>
        <authorList>
            <consortium name="The Broad Institute Genomics Platform"/>
            <consortium name="The Broad Institute Genome Sequencing Center for Infectious Disease"/>
            <person name="Wu L."/>
            <person name="Ma J."/>
        </authorList>
    </citation>
    <scope>NUCLEOTIDE SEQUENCE [LARGE SCALE GENOMIC DNA]</scope>
    <source>
        <strain evidence="2">CCUG 53270</strain>
    </source>
</reference>
<evidence type="ECO:0000313" key="2">
    <source>
        <dbReference type="Proteomes" id="UP001597180"/>
    </source>
</evidence>
<comment type="caution">
    <text evidence="1">The sequence shown here is derived from an EMBL/GenBank/DDBJ whole genome shotgun (WGS) entry which is preliminary data.</text>
</comment>
<sequence>MFESTVWAGAASDADHALMQEAQGDYKYGSNKARYKRDYVYLAIRGKVDVMSKKYNRFVVSKWTKTCVLSENTKIRAHIPPTEKMTHSSLKSMLDKYRMVYIKPDKGTFGIGVMRVEVDSDASKPVYRYQSGSEIRKFSSYDDMYDSIIDLTKNRLYLVQMGIHLTKYLKRSFDIRVHVQQSPQKKWETTGIIGRVADPKKIVTNVHNGGQIKSIETLLKAYLPADKQKIFIRYLKKLGLVTAEELFKTYKGIKEVGLDIALDKDLKPWILEVNTNPDPYIFNRLKDKTMYRKVYRYAKAYGRV</sequence>
<dbReference type="Gene3D" id="3.30.470.20">
    <property type="entry name" value="ATP-grasp fold, B domain"/>
    <property type="match status" value="1"/>
</dbReference>
<proteinExistence type="predicted"/>
<name>A0ABW3UZB2_9BACL</name>
<dbReference type="Proteomes" id="UP001597180">
    <property type="component" value="Unassembled WGS sequence"/>
</dbReference>